<feature type="domain" description="O-methyltransferase C-terminal" evidence="5">
    <location>
        <begin position="149"/>
        <end position="331"/>
    </location>
</feature>
<dbReference type="SUPFAM" id="SSF53335">
    <property type="entry name" value="S-adenosyl-L-methionine-dependent methyltransferases"/>
    <property type="match status" value="1"/>
</dbReference>
<evidence type="ECO:0000313" key="7">
    <source>
        <dbReference type="EMBL" id="ARQ71963.1"/>
    </source>
</evidence>
<dbReference type="Pfam" id="PF00891">
    <property type="entry name" value="Methyltransf_2"/>
    <property type="match status" value="1"/>
</dbReference>
<dbReference type="PANTHER" id="PTHR43712">
    <property type="entry name" value="PUTATIVE (AFU_ORTHOLOGUE AFUA_4G14580)-RELATED"/>
    <property type="match status" value="1"/>
</dbReference>
<dbReference type="InterPro" id="IPR001077">
    <property type="entry name" value="COMT_C"/>
</dbReference>
<dbReference type="PROSITE" id="PS51683">
    <property type="entry name" value="SAM_OMT_II"/>
    <property type="match status" value="1"/>
</dbReference>
<evidence type="ECO:0000259" key="5">
    <source>
        <dbReference type="Pfam" id="PF00891"/>
    </source>
</evidence>
<dbReference type="KEGG" id="smao:CAG99_26820"/>
<reference evidence="7 8" key="1">
    <citation type="submission" date="2017-05" db="EMBL/GenBank/DDBJ databases">
        <title>Complete genome sequence of Streptomyces sp. SCSIO 03032 revealed the diverse biosynthetic pathways for its bioactive secondary metabolites.</title>
        <authorList>
            <person name="Ma L."/>
            <person name="Zhu Y."/>
            <person name="Zhang W."/>
            <person name="Zhang G."/>
            <person name="Tian X."/>
            <person name="Zhang S."/>
            <person name="Zhang C."/>
        </authorList>
    </citation>
    <scope>NUCLEOTIDE SEQUENCE [LARGE SCALE GENOMIC DNA]</scope>
    <source>
        <strain evidence="7 8">SCSIO 03032</strain>
    </source>
</reference>
<dbReference type="InterPro" id="IPR036390">
    <property type="entry name" value="WH_DNA-bd_sf"/>
</dbReference>
<gene>
    <name evidence="7" type="ORF">CAG99_26820</name>
</gene>
<evidence type="ECO:0000256" key="3">
    <source>
        <dbReference type="ARBA" id="ARBA00022691"/>
    </source>
</evidence>
<organism evidence="7 8">
    <name type="scientific">Streptomyces marincola</name>
    <dbReference type="NCBI Taxonomy" id="2878388"/>
    <lineage>
        <taxon>Bacteria</taxon>
        <taxon>Bacillati</taxon>
        <taxon>Actinomycetota</taxon>
        <taxon>Actinomycetes</taxon>
        <taxon>Kitasatosporales</taxon>
        <taxon>Streptomycetaceae</taxon>
        <taxon>Streptomyces</taxon>
    </lineage>
</organism>
<dbReference type="GO" id="GO:0032259">
    <property type="term" value="P:methylation"/>
    <property type="evidence" value="ECO:0007669"/>
    <property type="project" value="UniProtKB-KW"/>
</dbReference>
<protein>
    <recommendedName>
        <fullName evidence="9">Methyltransferase</fullName>
    </recommendedName>
</protein>
<dbReference type="CDD" id="cd02440">
    <property type="entry name" value="AdoMet_MTases"/>
    <property type="match status" value="1"/>
</dbReference>
<name>A0A1W7D4D3_9ACTN</name>
<dbReference type="InterPro" id="IPR029063">
    <property type="entry name" value="SAM-dependent_MTases_sf"/>
</dbReference>
<dbReference type="Gene3D" id="3.40.50.150">
    <property type="entry name" value="Vaccinia Virus protein VP39"/>
    <property type="match status" value="1"/>
</dbReference>
<dbReference type="InterPro" id="IPR036388">
    <property type="entry name" value="WH-like_DNA-bd_sf"/>
</dbReference>
<dbReference type="EMBL" id="CP021121">
    <property type="protein sequence ID" value="ARQ71963.1"/>
    <property type="molecule type" value="Genomic_DNA"/>
</dbReference>
<dbReference type="PANTHER" id="PTHR43712:SF2">
    <property type="entry name" value="O-METHYLTRANSFERASE CICE"/>
    <property type="match status" value="1"/>
</dbReference>
<evidence type="ECO:0000256" key="1">
    <source>
        <dbReference type="ARBA" id="ARBA00022603"/>
    </source>
</evidence>
<proteinExistence type="predicted"/>
<keyword evidence="1" id="KW-0489">Methyltransferase</keyword>
<keyword evidence="2" id="KW-0808">Transferase</keyword>
<dbReference type="GO" id="GO:0046983">
    <property type="term" value="F:protein dimerization activity"/>
    <property type="evidence" value="ECO:0007669"/>
    <property type="project" value="InterPro"/>
</dbReference>
<dbReference type="Pfam" id="PF08100">
    <property type="entry name" value="Dimerisation"/>
    <property type="match status" value="1"/>
</dbReference>
<evidence type="ECO:0000256" key="2">
    <source>
        <dbReference type="ARBA" id="ARBA00022679"/>
    </source>
</evidence>
<feature type="region of interest" description="Disordered" evidence="4">
    <location>
        <begin position="333"/>
        <end position="356"/>
    </location>
</feature>
<dbReference type="SUPFAM" id="SSF46785">
    <property type="entry name" value="Winged helix' DNA-binding domain"/>
    <property type="match status" value="1"/>
</dbReference>
<dbReference type="GO" id="GO:0008171">
    <property type="term" value="F:O-methyltransferase activity"/>
    <property type="evidence" value="ECO:0007669"/>
    <property type="project" value="InterPro"/>
</dbReference>
<dbReference type="AlphaFoldDB" id="A0A1W7D4D3"/>
<dbReference type="InterPro" id="IPR016461">
    <property type="entry name" value="COMT-like"/>
</dbReference>
<keyword evidence="3" id="KW-0949">S-adenosyl-L-methionine</keyword>
<dbReference type="Proteomes" id="UP000194218">
    <property type="component" value="Chromosome"/>
</dbReference>
<evidence type="ECO:0000256" key="4">
    <source>
        <dbReference type="SAM" id="MobiDB-lite"/>
    </source>
</evidence>
<evidence type="ECO:0008006" key="9">
    <source>
        <dbReference type="Google" id="ProtNLM"/>
    </source>
</evidence>
<keyword evidence="8" id="KW-1185">Reference proteome</keyword>
<sequence length="356" mass="37527">MVCASAARCRLAHVKHTGLLAAPPGAGLADISRLVDSYCRTQALLSALELDLFTVLDAGPAAEKEIRSALGLHGRGLRQWLDLLVPLGLLERDGDRYGNSPEAALYLARSGRQYLGDFLLKAMVPSLGNLSTALRTGQAQVPGGGMAAVADDPALLRSSIAAMDMLTGDIVPSLLAAYDDWDDHRTLLDLGGGRGSVAAGLVAARPHLSAVVLDLPPMAPLFEENMAARGAAGAAAFRPGDFFTDPLPRADIVLLGNVLLDWEAEQRRSLVRRAYLSTNPGGALIVYDHRLRGAGPGGQETLTLNLLTLAMCGVSDYTLDELDTDARAAGYDAVEHRSPGSPPRPVVVCRKSARPA</sequence>
<dbReference type="Gene3D" id="1.10.10.10">
    <property type="entry name" value="Winged helix-like DNA-binding domain superfamily/Winged helix DNA-binding domain"/>
    <property type="match status" value="1"/>
</dbReference>
<accession>A0A1W7D4D3</accession>
<evidence type="ECO:0000259" key="6">
    <source>
        <dbReference type="Pfam" id="PF08100"/>
    </source>
</evidence>
<dbReference type="InterPro" id="IPR012967">
    <property type="entry name" value="COMT_dimerisation"/>
</dbReference>
<dbReference type="PIRSF" id="PIRSF005739">
    <property type="entry name" value="O-mtase"/>
    <property type="match status" value="1"/>
</dbReference>
<feature type="domain" description="O-methyltransferase dimerisation" evidence="6">
    <location>
        <begin position="33"/>
        <end position="108"/>
    </location>
</feature>
<evidence type="ECO:0000313" key="8">
    <source>
        <dbReference type="Proteomes" id="UP000194218"/>
    </source>
</evidence>
<dbReference type="OrthoDB" id="582216at2"/>